<dbReference type="GO" id="GO:0006355">
    <property type="term" value="P:regulation of DNA-templated transcription"/>
    <property type="evidence" value="ECO:0007669"/>
    <property type="project" value="UniProtKB-ARBA"/>
</dbReference>
<name>A0A6N7S862_9FIRM</name>
<dbReference type="AlphaFoldDB" id="A0A6N7S862"/>
<evidence type="ECO:0000313" key="7">
    <source>
        <dbReference type="Proteomes" id="UP000480929"/>
    </source>
</evidence>
<evidence type="ECO:0000313" key="5">
    <source>
        <dbReference type="EMBL" id="MSC33787.1"/>
    </source>
</evidence>
<evidence type="ECO:0000256" key="2">
    <source>
        <dbReference type="PROSITE-ProRule" id="PRU00335"/>
    </source>
</evidence>
<dbReference type="PRINTS" id="PR00455">
    <property type="entry name" value="HTHTETR"/>
</dbReference>
<evidence type="ECO:0000313" key="6">
    <source>
        <dbReference type="Proteomes" id="UP000433575"/>
    </source>
</evidence>
<sequence>MGMVFPSFLSRGISFTERKMMMTYSNSKTKQRILDVAVTYFTLYGYEGTNLEDIGKALGLSRGPLYYYFKNKNDLYLAAIRYQMEISSQDLQRIYAEDLDVFSKICRDLAYCTSYRKINRDTDHNTGEGPTLEEIAKYSRHLFSLRKTALTTAQAQNIIRPDANLNEMTSFIYLYYYGIQGFNHENELYHMLDFNPNEQAMEIFRETFIAKYAVNPEKWLKKETDRSK</sequence>
<dbReference type="Pfam" id="PF00440">
    <property type="entry name" value="TetR_N"/>
    <property type="match status" value="1"/>
</dbReference>
<organism evidence="4 6">
    <name type="scientific">Holdemania massiliensis</name>
    <dbReference type="NCBI Taxonomy" id="1468449"/>
    <lineage>
        <taxon>Bacteria</taxon>
        <taxon>Bacillati</taxon>
        <taxon>Bacillota</taxon>
        <taxon>Erysipelotrichia</taxon>
        <taxon>Erysipelotrichales</taxon>
        <taxon>Erysipelotrichaceae</taxon>
        <taxon>Holdemania</taxon>
    </lineage>
</organism>
<dbReference type="GO" id="GO:0003677">
    <property type="term" value="F:DNA binding"/>
    <property type="evidence" value="ECO:0007669"/>
    <property type="project" value="UniProtKB-UniRule"/>
</dbReference>
<proteinExistence type="predicted"/>
<dbReference type="Proteomes" id="UP000480929">
    <property type="component" value="Unassembled WGS sequence"/>
</dbReference>
<dbReference type="Gene3D" id="1.10.357.10">
    <property type="entry name" value="Tetracycline Repressor, domain 2"/>
    <property type="match status" value="1"/>
</dbReference>
<dbReference type="EMBL" id="WKPJ01000019">
    <property type="protein sequence ID" value="MSA90057.1"/>
    <property type="molecule type" value="Genomic_DNA"/>
</dbReference>
<gene>
    <name evidence="5" type="ORF">GKD88_11715</name>
    <name evidence="4" type="ORF">GKE08_12040</name>
</gene>
<dbReference type="InterPro" id="IPR050109">
    <property type="entry name" value="HTH-type_TetR-like_transc_reg"/>
</dbReference>
<dbReference type="PROSITE" id="PS50977">
    <property type="entry name" value="HTH_TETR_2"/>
    <property type="match status" value="1"/>
</dbReference>
<accession>A0A6N7S862</accession>
<dbReference type="PANTHER" id="PTHR30328">
    <property type="entry name" value="TRANSCRIPTIONAL REPRESSOR"/>
    <property type="match status" value="1"/>
</dbReference>
<evidence type="ECO:0000259" key="3">
    <source>
        <dbReference type="PROSITE" id="PS50977"/>
    </source>
</evidence>
<dbReference type="Proteomes" id="UP000433575">
    <property type="component" value="Unassembled WGS sequence"/>
</dbReference>
<evidence type="ECO:0000256" key="1">
    <source>
        <dbReference type="ARBA" id="ARBA00023125"/>
    </source>
</evidence>
<dbReference type="InterPro" id="IPR001647">
    <property type="entry name" value="HTH_TetR"/>
</dbReference>
<evidence type="ECO:0000313" key="4">
    <source>
        <dbReference type="EMBL" id="MSA90057.1"/>
    </source>
</evidence>
<dbReference type="PANTHER" id="PTHR30328:SF54">
    <property type="entry name" value="HTH-TYPE TRANSCRIPTIONAL REPRESSOR SCO4008"/>
    <property type="match status" value="1"/>
</dbReference>
<feature type="DNA-binding region" description="H-T-H motif" evidence="2">
    <location>
        <begin position="50"/>
        <end position="69"/>
    </location>
</feature>
<keyword evidence="7" id="KW-1185">Reference proteome</keyword>
<dbReference type="InterPro" id="IPR009057">
    <property type="entry name" value="Homeodomain-like_sf"/>
</dbReference>
<dbReference type="OrthoDB" id="494991at2"/>
<feature type="domain" description="HTH tetR-type" evidence="3">
    <location>
        <begin position="27"/>
        <end position="87"/>
    </location>
</feature>
<reference evidence="6 7" key="1">
    <citation type="journal article" date="2019" name="Nat. Med.">
        <title>A library of human gut bacterial isolates paired with longitudinal multiomics data enables mechanistic microbiome research.</title>
        <authorList>
            <person name="Poyet M."/>
            <person name="Groussin M."/>
            <person name="Gibbons S.M."/>
            <person name="Avila-Pacheco J."/>
            <person name="Jiang X."/>
            <person name="Kearney S.M."/>
            <person name="Perrotta A.R."/>
            <person name="Berdy B."/>
            <person name="Zhao S."/>
            <person name="Lieberman T.D."/>
            <person name="Swanson P.K."/>
            <person name="Smith M."/>
            <person name="Roesemann S."/>
            <person name="Alexander J.E."/>
            <person name="Rich S.A."/>
            <person name="Livny J."/>
            <person name="Vlamakis H."/>
            <person name="Clish C."/>
            <person name="Bullock K."/>
            <person name="Deik A."/>
            <person name="Scott J."/>
            <person name="Pierce K.A."/>
            <person name="Xavier R.J."/>
            <person name="Alm E.J."/>
        </authorList>
    </citation>
    <scope>NUCLEOTIDE SEQUENCE [LARGE SCALE GENOMIC DNA]</scope>
    <source>
        <strain evidence="4 6">BIOML-A4</strain>
        <strain evidence="5 7">BIOML-A5</strain>
    </source>
</reference>
<dbReference type="RefSeq" id="WP_154239183.1">
    <property type="nucleotide sequence ID" value="NZ_WKPI01000021.1"/>
</dbReference>
<keyword evidence="1 2" id="KW-0238">DNA-binding</keyword>
<protein>
    <submittedName>
        <fullName evidence="4">TetR family transcriptional regulator</fullName>
    </submittedName>
</protein>
<dbReference type="EMBL" id="WKPI01000021">
    <property type="protein sequence ID" value="MSC33787.1"/>
    <property type="molecule type" value="Genomic_DNA"/>
</dbReference>
<comment type="caution">
    <text evidence="4">The sequence shown here is derived from an EMBL/GenBank/DDBJ whole genome shotgun (WGS) entry which is preliminary data.</text>
</comment>
<dbReference type="SUPFAM" id="SSF46689">
    <property type="entry name" value="Homeodomain-like"/>
    <property type="match status" value="1"/>
</dbReference>